<feature type="domain" description="Band 7" evidence="4">
    <location>
        <begin position="45"/>
        <end position="235"/>
    </location>
</feature>
<feature type="compositionally biased region" description="Basic and acidic residues" evidence="2">
    <location>
        <begin position="393"/>
        <end position="403"/>
    </location>
</feature>
<protein>
    <recommendedName>
        <fullName evidence="4">Band 7 domain-containing protein</fullName>
    </recommendedName>
</protein>
<dbReference type="eggNOG" id="COG0330">
    <property type="taxonomic scope" value="Bacteria"/>
</dbReference>
<evidence type="ECO:0000313" key="5">
    <source>
        <dbReference type="EMBL" id="KHE90960.1"/>
    </source>
</evidence>
<evidence type="ECO:0000313" key="6">
    <source>
        <dbReference type="Proteomes" id="UP000030652"/>
    </source>
</evidence>
<keyword evidence="3" id="KW-0472">Membrane</keyword>
<dbReference type="SUPFAM" id="SSF117892">
    <property type="entry name" value="Band 7/SPFH domain"/>
    <property type="match status" value="1"/>
</dbReference>
<reference evidence="5 6" key="1">
    <citation type="submission" date="2014-10" db="EMBL/GenBank/DDBJ databases">
        <title>Draft genome of anammox bacterium scalindua brodae, obtained using differential coverage binning of sequence data from two enrichment reactors.</title>
        <authorList>
            <person name="Speth D.R."/>
            <person name="Russ L."/>
            <person name="Kartal B."/>
            <person name="Op den Camp H.J."/>
            <person name="Dutilh B.E."/>
            <person name="Jetten M.S."/>
        </authorList>
    </citation>
    <scope>NUCLEOTIDE SEQUENCE [LARGE SCALE GENOMIC DNA]</scope>
    <source>
        <strain evidence="5">RU1</strain>
    </source>
</reference>
<feature type="region of interest" description="Disordered" evidence="2">
    <location>
        <begin position="381"/>
        <end position="436"/>
    </location>
</feature>
<keyword evidence="3" id="KW-0812">Transmembrane</keyword>
<keyword evidence="3" id="KW-1133">Transmembrane helix</keyword>
<dbReference type="Gene3D" id="3.30.479.30">
    <property type="entry name" value="Band 7 domain"/>
    <property type="match status" value="1"/>
</dbReference>
<organism evidence="5 6">
    <name type="scientific">Candidatus Scalindua brodae</name>
    <dbReference type="NCBI Taxonomy" id="237368"/>
    <lineage>
        <taxon>Bacteria</taxon>
        <taxon>Pseudomonadati</taxon>
        <taxon>Planctomycetota</taxon>
        <taxon>Candidatus Brocadiia</taxon>
        <taxon>Candidatus Brocadiales</taxon>
        <taxon>Candidatus Scalinduaceae</taxon>
        <taxon>Candidatus Scalindua</taxon>
    </lineage>
</organism>
<comment type="caution">
    <text evidence="5">The sequence shown here is derived from an EMBL/GenBank/DDBJ whole genome shotgun (WGS) entry which is preliminary data.</text>
</comment>
<evidence type="ECO:0000256" key="1">
    <source>
        <dbReference type="ARBA" id="ARBA00004167"/>
    </source>
</evidence>
<dbReference type="Proteomes" id="UP000030652">
    <property type="component" value="Unassembled WGS sequence"/>
</dbReference>
<dbReference type="InterPro" id="IPR001107">
    <property type="entry name" value="Band_7"/>
</dbReference>
<dbReference type="GO" id="GO:0016020">
    <property type="term" value="C:membrane"/>
    <property type="evidence" value="ECO:0007669"/>
    <property type="project" value="UniProtKB-SubCell"/>
</dbReference>
<dbReference type="AlphaFoldDB" id="A0A0B0EJS9"/>
<evidence type="ECO:0000259" key="4">
    <source>
        <dbReference type="Pfam" id="PF01145"/>
    </source>
</evidence>
<evidence type="ECO:0000256" key="3">
    <source>
        <dbReference type="SAM" id="Phobius"/>
    </source>
</evidence>
<dbReference type="Pfam" id="PF01145">
    <property type="entry name" value="Band_7"/>
    <property type="match status" value="1"/>
</dbReference>
<proteinExistence type="predicted"/>
<accession>A0A0B0EJS9</accession>
<feature type="transmembrane region" description="Helical" evidence="3">
    <location>
        <begin position="20"/>
        <end position="38"/>
    </location>
</feature>
<dbReference type="InterPro" id="IPR036013">
    <property type="entry name" value="Band_7/SPFH_dom_sf"/>
</dbReference>
<feature type="compositionally biased region" description="Basic and acidic residues" evidence="2">
    <location>
        <begin position="410"/>
        <end position="426"/>
    </location>
</feature>
<gene>
    <name evidence="5" type="ORF">SCABRO_03261</name>
</gene>
<evidence type="ECO:0000256" key="2">
    <source>
        <dbReference type="SAM" id="MobiDB-lite"/>
    </source>
</evidence>
<sequence>MEKSFNPKGVKKKPLVSKKMVFFVIVPIALVILLIVGGRRLTWKEIQADEVAVIINNITGNIKTIDRAGAVIYYPFIQDLYIIDKREQEAPMTSSNISADFPQGNPIILKTRDGGDVSIDLVVQYRLISKMADKIVQNTGIGEEYKEKWIWDYARTICRYEFGDLIISEFPDSAKRDEKIRTSTSELNSLLKPHGIFVTSLNFIDYRYYREYAEKIHERRLADKEVEEQVQRASAARENQNRVVTEETKKLEVAISRYGGTLHQMEIDARAEADRIKDAGRAYLIKSILDADAEYDRLEKEAASILAVKKSEAEGIFALKKALEGAGGRNLVKMEYAKRLRNANIIGTPVLRAGQETPQVRYLDRLESIRSEVSEVEVRQKEEGETLRLPNVPEERTLREQRGRPVQSRLEPESKQKPESKQEPESKQGMIKSRGQ</sequence>
<comment type="subcellular location">
    <subcellularLocation>
        <location evidence="1">Membrane</location>
        <topology evidence="1">Single-pass membrane protein</topology>
    </subcellularLocation>
</comment>
<dbReference type="EMBL" id="JRYO01000225">
    <property type="protein sequence ID" value="KHE90960.1"/>
    <property type="molecule type" value="Genomic_DNA"/>
</dbReference>
<name>A0A0B0EJS9_9BACT</name>